<dbReference type="EMBL" id="MU118705">
    <property type="protein sequence ID" value="KAF9642087.1"/>
    <property type="molecule type" value="Genomic_DNA"/>
</dbReference>
<reference evidence="1" key="1">
    <citation type="submission" date="2019-10" db="EMBL/GenBank/DDBJ databases">
        <authorList>
            <consortium name="DOE Joint Genome Institute"/>
            <person name="Kuo A."/>
            <person name="Miyauchi S."/>
            <person name="Kiss E."/>
            <person name="Drula E."/>
            <person name="Kohler A."/>
            <person name="Sanchez-Garcia M."/>
            <person name="Andreopoulos B."/>
            <person name="Barry K.W."/>
            <person name="Bonito G."/>
            <person name="Buee M."/>
            <person name="Carver A."/>
            <person name="Chen C."/>
            <person name="Cichocki N."/>
            <person name="Clum A."/>
            <person name="Culley D."/>
            <person name="Crous P.W."/>
            <person name="Fauchery L."/>
            <person name="Girlanda M."/>
            <person name="Hayes R."/>
            <person name="Keri Z."/>
            <person name="Labutti K."/>
            <person name="Lipzen A."/>
            <person name="Lombard V."/>
            <person name="Magnuson J."/>
            <person name="Maillard F."/>
            <person name="Morin E."/>
            <person name="Murat C."/>
            <person name="Nolan M."/>
            <person name="Ohm R."/>
            <person name="Pangilinan J."/>
            <person name="Pereira M."/>
            <person name="Perotto S."/>
            <person name="Peter M."/>
            <person name="Riley R."/>
            <person name="Sitrit Y."/>
            <person name="Stielow B."/>
            <person name="Szollosi G."/>
            <person name="Zifcakova L."/>
            <person name="Stursova M."/>
            <person name="Spatafora J.W."/>
            <person name="Tedersoo L."/>
            <person name="Vaario L.-M."/>
            <person name="Yamada A."/>
            <person name="Yan M."/>
            <person name="Wang P."/>
            <person name="Xu J."/>
            <person name="Bruns T."/>
            <person name="Baldrian P."/>
            <person name="Vilgalys R."/>
            <person name="Henrissat B."/>
            <person name="Grigoriev I.V."/>
            <person name="Hibbett D."/>
            <person name="Nagy L.G."/>
            <person name="Martin F.M."/>
        </authorList>
    </citation>
    <scope>NUCLEOTIDE SEQUENCE</scope>
    <source>
        <strain evidence="1">P2</strain>
    </source>
</reference>
<dbReference type="Proteomes" id="UP000886501">
    <property type="component" value="Unassembled WGS sequence"/>
</dbReference>
<keyword evidence="2" id="KW-1185">Reference proteome</keyword>
<organism evidence="1 2">
    <name type="scientific">Thelephora ganbajun</name>
    <name type="common">Ganba fungus</name>
    <dbReference type="NCBI Taxonomy" id="370292"/>
    <lineage>
        <taxon>Eukaryota</taxon>
        <taxon>Fungi</taxon>
        <taxon>Dikarya</taxon>
        <taxon>Basidiomycota</taxon>
        <taxon>Agaricomycotina</taxon>
        <taxon>Agaricomycetes</taxon>
        <taxon>Thelephorales</taxon>
        <taxon>Thelephoraceae</taxon>
        <taxon>Thelephora</taxon>
    </lineage>
</organism>
<evidence type="ECO:0000313" key="1">
    <source>
        <dbReference type="EMBL" id="KAF9642087.1"/>
    </source>
</evidence>
<name>A0ACB6YXT3_THEGA</name>
<reference evidence="1" key="2">
    <citation type="journal article" date="2020" name="Nat. Commun.">
        <title>Large-scale genome sequencing of mycorrhizal fungi provides insights into the early evolution of symbiotic traits.</title>
        <authorList>
            <person name="Miyauchi S."/>
            <person name="Kiss E."/>
            <person name="Kuo A."/>
            <person name="Drula E."/>
            <person name="Kohler A."/>
            <person name="Sanchez-Garcia M."/>
            <person name="Morin E."/>
            <person name="Andreopoulos B."/>
            <person name="Barry K.W."/>
            <person name="Bonito G."/>
            <person name="Buee M."/>
            <person name="Carver A."/>
            <person name="Chen C."/>
            <person name="Cichocki N."/>
            <person name="Clum A."/>
            <person name="Culley D."/>
            <person name="Crous P.W."/>
            <person name="Fauchery L."/>
            <person name="Girlanda M."/>
            <person name="Hayes R.D."/>
            <person name="Keri Z."/>
            <person name="LaButti K."/>
            <person name="Lipzen A."/>
            <person name="Lombard V."/>
            <person name="Magnuson J."/>
            <person name="Maillard F."/>
            <person name="Murat C."/>
            <person name="Nolan M."/>
            <person name="Ohm R.A."/>
            <person name="Pangilinan J."/>
            <person name="Pereira M.F."/>
            <person name="Perotto S."/>
            <person name="Peter M."/>
            <person name="Pfister S."/>
            <person name="Riley R."/>
            <person name="Sitrit Y."/>
            <person name="Stielow J.B."/>
            <person name="Szollosi G."/>
            <person name="Zifcakova L."/>
            <person name="Stursova M."/>
            <person name="Spatafora J.W."/>
            <person name="Tedersoo L."/>
            <person name="Vaario L.M."/>
            <person name="Yamada A."/>
            <person name="Yan M."/>
            <person name="Wang P."/>
            <person name="Xu J."/>
            <person name="Bruns T."/>
            <person name="Baldrian P."/>
            <person name="Vilgalys R."/>
            <person name="Dunand C."/>
            <person name="Henrissat B."/>
            <person name="Grigoriev I.V."/>
            <person name="Hibbett D."/>
            <person name="Nagy L.G."/>
            <person name="Martin F.M."/>
        </authorList>
    </citation>
    <scope>NUCLEOTIDE SEQUENCE</scope>
    <source>
        <strain evidence="1">P2</strain>
    </source>
</reference>
<evidence type="ECO:0000313" key="2">
    <source>
        <dbReference type="Proteomes" id="UP000886501"/>
    </source>
</evidence>
<sequence>MAGNASGTFVRSVSSDRPPDFILAVCDVEGNFLMVKTYQYTDLLSHMLLNLWAIPTCLVLSWRLMRVKYAWTQFAGILICVGGFGMLVASDQLAEKDRKASNKVEGNLLVLLGATLYGLTNAAEEFLVRQSPLYEVVGQLGMWGTFISGIQAAGMEHKMMRDVTWNGKVALFSLVYTIAMFGFYTVAPMIYRSSGSVFCNLNLLSANFFGLLFRLPFLHGYRPSWLYFVAFPVIVAGLVCYFWTATPESQGTVDPRPPSYIHPSMEYCLRQ</sequence>
<gene>
    <name evidence="1" type="ORF">BDM02DRAFT_3124865</name>
</gene>
<comment type="caution">
    <text evidence="1">The sequence shown here is derived from an EMBL/GenBank/DDBJ whole genome shotgun (WGS) entry which is preliminary data.</text>
</comment>
<proteinExistence type="predicted"/>
<accession>A0ACB6YXT3</accession>
<protein>
    <submittedName>
        <fullName evidence="1">DUF914-domain-containing protein</fullName>
    </submittedName>
</protein>